<reference evidence="1 2" key="1">
    <citation type="submission" date="2016-10" db="EMBL/GenBank/DDBJ databases">
        <authorList>
            <person name="de Groot N.N."/>
        </authorList>
    </citation>
    <scope>NUCLEOTIDE SEQUENCE [LARGE SCALE GENOMIC DNA]</scope>
    <source>
        <strain evidence="1 2">LMG 26867</strain>
    </source>
</reference>
<dbReference type="Proteomes" id="UP000198481">
    <property type="component" value="Chromosome I"/>
</dbReference>
<dbReference type="EMBL" id="LT629762">
    <property type="protein sequence ID" value="SDT43615.1"/>
    <property type="molecule type" value="Genomic_DNA"/>
</dbReference>
<sequence>MQKARMVNMRAFFCGVNEGAFAGKPRSYRLCAIPVGARLAREGVSQSNPSLSGNSYSAATLPKALGFPGLLSVGSFSRHSTR</sequence>
<protein>
    <submittedName>
        <fullName evidence="1">Uncharacterized protein</fullName>
    </submittedName>
</protein>
<dbReference type="STRING" id="1148509.SAMN05216222_4387"/>
<evidence type="ECO:0000313" key="2">
    <source>
        <dbReference type="Proteomes" id="UP000198481"/>
    </source>
</evidence>
<gene>
    <name evidence="1" type="ORF">SAMN05216222_4387</name>
</gene>
<organism evidence="1 2">
    <name type="scientific">Pseudomonas prosekii</name>
    <dbReference type="NCBI Taxonomy" id="1148509"/>
    <lineage>
        <taxon>Bacteria</taxon>
        <taxon>Pseudomonadati</taxon>
        <taxon>Pseudomonadota</taxon>
        <taxon>Gammaproteobacteria</taxon>
        <taxon>Pseudomonadales</taxon>
        <taxon>Pseudomonadaceae</taxon>
        <taxon>Pseudomonas</taxon>
    </lineage>
</organism>
<proteinExistence type="predicted"/>
<name>A0A1H2AC89_9PSED</name>
<evidence type="ECO:0000313" key="1">
    <source>
        <dbReference type="EMBL" id="SDT43615.1"/>
    </source>
</evidence>
<accession>A0A1H2AC89</accession>
<dbReference type="AlphaFoldDB" id="A0A1H2AC89"/>